<sequence>MRTVITPRPGTHARFSTNRFHDTWHVLSDDRGARMLARLLWGLSFQAKPGTVVLLDREFLTPTPFDADPADPIVLAPGWCTRFDEHSAAQLKRVARSGDSSTVRWHTFGLEQALTAEESDYRRVRGEISRRRGILVLSPATPDDARRWALDAARLDSSYNGYGTDYTYLDEWNYGHDGEIQVFRRFRQMTSVARQARAQVLGRADAPTDPDSVRVAVWDEAEKVRGEAHLRIREWRGAGYVLGAAAADMLARADVRSLDDLAELGAVETYRRLRAAEVPGLTPEMLWALEGALTNRDRRSIAPERRRALLAELGPGPEPKSRPRRRYRAPIRPIHR</sequence>
<evidence type="ECO:0000313" key="3">
    <source>
        <dbReference type="EMBL" id="PWV72295.1"/>
    </source>
</evidence>
<gene>
    <name evidence="3" type="ORF">DFR69_109212</name>
</gene>
<dbReference type="Gene3D" id="1.10.150.20">
    <property type="entry name" value="5' to 3' exonuclease, C-terminal subdomain"/>
    <property type="match status" value="1"/>
</dbReference>
<proteinExistence type="predicted"/>
<comment type="caution">
    <text evidence="3">The sequence shown here is derived from an EMBL/GenBank/DDBJ whole genome shotgun (WGS) entry which is preliminary data.</text>
</comment>
<evidence type="ECO:0000259" key="2">
    <source>
        <dbReference type="Pfam" id="PF04994"/>
    </source>
</evidence>
<dbReference type="AlphaFoldDB" id="A0A317NAP4"/>
<name>A0A317NAP4_9NOCA</name>
<evidence type="ECO:0000256" key="1">
    <source>
        <dbReference type="SAM" id="MobiDB-lite"/>
    </source>
</evidence>
<accession>A0A317NAP4</accession>
<feature type="compositionally biased region" description="Basic residues" evidence="1">
    <location>
        <begin position="322"/>
        <end position="336"/>
    </location>
</feature>
<dbReference type="EMBL" id="QGTL01000009">
    <property type="protein sequence ID" value="PWV72295.1"/>
    <property type="molecule type" value="Genomic_DNA"/>
</dbReference>
<feature type="domain" description="TfoX C-terminal" evidence="2">
    <location>
        <begin position="242"/>
        <end position="312"/>
    </location>
</feature>
<protein>
    <submittedName>
        <fullName evidence="3">TfoX-like protein</fullName>
    </submittedName>
</protein>
<keyword evidence="4" id="KW-1185">Reference proteome</keyword>
<reference evidence="3 4" key="1">
    <citation type="submission" date="2018-05" db="EMBL/GenBank/DDBJ databases">
        <title>Genomic Encyclopedia of Type Strains, Phase IV (KMG-IV): sequencing the most valuable type-strain genomes for metagenomic binning, comparative biology and taxonomic classification.</title>
        <authorList>
            <person name="Goeker M."/>
        </authorList>
    </citation>
    <scope>NUCLEOTIDE SEQUENCE [LARGE SCALE GENOMIC DNA]</scope>
    <source>
        <strain evidence="3 4">DSM 44717</strain>
    </source>
</reference>
<organism evidence="3 4">
    <name type="scientific">Nocardia neocaledoniensis</name>
    <dbReference type="NCBI Taxonomy" id="236511"/>
    <lineage>
        <taxon>Bacteria</taxon>
        <taxon>Bacillati</taxon>
        <taxon>Actinomycetota</taxon>
        <taxon>Actinomycetes</taxon>
        <taxon>Mycobacteriales</taxon>
        <taxon>Nocardiaceae</taxon>
        <taxon>Nocardia</taxon>
    </lineage>
</organism>
<evidence type="ECO:0000313" key="4">
    <source>
        <dbReference type="Proteomes" id="UP000246410"/>
    </source>
</evidence>
<dbReference type="InterPro" id="IPR007077">
    <property type="entry name" value="TfoX_C"/>
</dbReference>
<feature type="region of interest" description="Disordered" evidence="1">
    <location>
        <begin position="312"/>
        <end position="336"/>
    </location>
</feature>
<dbReference type="Proteomes" id="UP000246410">
    <property type="component" value="Unassembled WGS sequence"/>
</dbReference>
<dbReference type="Pfam" id="PF04994">
    <property type="entry name" value="TfoX_C"/>
    <property type="match status" value="1"/>
</dbReference>